<feature type="domain" description="SAM-dependent MTase RsmB/NOP-type" evidence="6">
    <location>
        <begin position="189"/>
        <end position="488"/>
    </location>
</feature>
<dbReference type="Pfam" id="PF01189">
    <property type="entry name" value="Methyltr_RsmB-F"/>
    <property type="match status" value="1"/>
</dbReference>
<dbReference type="GO" id="GO:0008173">
    <property type="term" value="F:RNA methyltransferase activity"/>
    <property type="evidence" value="ECO:0007669"/>
    <property type="project" value="InterPro"/>
</dbReference>
<evidence type="ECO:0000256" key="3">
    <source>
        <dbReference type="ARBA" id="ARBA00022691"/>
    </source>
</evidence>
<dbReference type="PANTHER" id="PTHR22807">
    <property type="entry name" value="NOP2 YEAST -RELATED NOL1/NOP2/FMU SUN DOMAIN-CONTAINING"/>
    <property type="match status" value="1"/>
</dbReference>
<dbReference type="EMBL" id="DVMQ01000003">
    <property type="protein sequence ID" value="HIU23439.1"/>
    <property type="molecule type" value="Genomic_DNA"/>
</dbReference>
<dbReference type="AlphaFoldDB" id="A0A9D1L3C0"/>
<dbReference type="Gene3D" id="3.40.50.150">
    <property type="entry name" value="Vaccinia Virus protein VP39"/>
    <property type="match status" value="1"/>
</dbReference>
<keyword evidence="1 5" id="KW-0489">Methyltransferase</keyword>
<dbReference type="InterPro" id="IPR049560">
    <property type="entry name" value="MeTrfase_RsmB-F_NOP2_cat"/>
</dbReference>
<name>A0A9D1L3C0_9ACTN</name>
<evidence type="ECO:0000313" key="8">
    <source>
        <dbReference type="Proteomes" id="UP000824078"/>
    </source>
</evidence>
<dbReference type="InterPro" id="IPR029063">
    <property type="entry name" value="SAM-dependent_MTases_sf"/>
</dbReference>
<feature type="binding site" evidence="5">
    <location>
        <position position="358"/>
    </location>
    <ligand>
        <name>S-adenosyl-L-methionine</name>
        <dbReference type="ChEBI" id="CHEBI:59789"/>
    </ligand>
</feature>
<keyword evidence="3 5" id="KW-0949">S-adenosyl-L-methionine</keyword>
<evidence type="ECO:0000313" key="7">
    <source>
        <dbReference type="EMBL" id="HIU23439.1"/>
    </source>
</evidence>
<evidence type="ECO:0000256" key="1">
    <source>
        <dbReference type="ARBA" id="ARBA00022603"/>
    </source>
</evidence>
<evidence type="ECO:0000256" key="5">
    <source>
        <dbReference type="PROSITE-ProRule" id="PRU01023"/>
    </source>
</evidence>
<evidence type="ECO:0000256" key="2">
    <source>
        <dbReference type="ARBA" id="ARBA00022679"/>
    </source>
</evidence>
<organism evidence="7 8">
    <name type="scientific">Candidatus Coprovicinus avistercoris</name>
    <dbReference type="NCBI Taxonomy" id="2840754"/>
    <lineage>
        <taxon>Bacteria</taxon>
        <taxon>Bacillati</taxon>
        <taxon>Actinomycetota</taxon>
        <taxon>Coriobacteriia</taxon>
        <taxon>Coriobacteriales</taxon>
        <taxon>Coriobacteriaceae</taxon>
        <taxon>Coriobacteriaceae incertae sedis</taxon>
        <taxon>Candidatus Coprovicinus</taxon>
    </lineage>
</organism>
<dbReference type="PROSITE" id="PS51686">
    <property type="entry name" value="SAM_MT_RSMB_NOP"/>
    <property type="match status" value="1"/>
</dbReference>
<reference evidence="7" key="2">
    <citation type="journal article" date="2021" name="PeerJ">
        <title>Extensive microbial diversity within the chicken gut microbiome revealed by metagenomics and culture.</title>
        <authorList>
            <person name="Gilroy R."/>
            <person name="Ravi A."/>
            <person name="Getino M."/>
            <person name="Pursley I."/>
            <person name="Horton D.L."/>
            <person name="Alikhan N.F."/>
            <person name="Baker D."/>
            <person name="Gharbi K."/>
            <person name="Hall N."/>
            <person name="Watson M."/>
            <person name="Adriaenssens E.M."/>
            <person name="Foster-Nyarko E."/>
            <person name="Jarju S."/>
            <person name="Secka A."/>
            <person name="Antonio M."/>
            <person name="Oren A."/>
            <person name="Chaudhuri R.R."/>
            <person name="La Ragione R."/>
            <person name="Hildebrand F."/>
            <person name="Pallen M.J."/>
        </authorList>
    </citation>
    <scope>NUCLEOTIDE SEQUENCE</scope>
    <source>
        <strain evidence="7">ChiHjej12B11-29160</strain>
    </source>
</reference>
<keyword evidence="2 5" id="KW-0808">Transferase</keyword>
<dbReference type="InterPro" id="IPR001678">
    <property type="entry name" value="MeTrfase_RsmB-F_NOP2_dom"/>
</dbReference>
<proteinExistence type="inferred from homology"/>
<dbReference type="SUPFAM" id="SSF53335">
    <property type="entry name" value="S-adenosyl-L-methionine-dependent methyltransferases"/>
    <property type="match status" value="1"/>
</dbReference>
<dbReference type="Gene3D" id="1.10.940.10">
    <property type="entry name" value="NusB-like"/>
    <property type="match status" value="1"/>
</dbReference>
<dbReference type="Proteomes" id="UP000824078">
    <property type="component" value="Unassembled WGS sequence"/>
</dbReference>
<evidence type="ECO:0000259" key="6">
    <source>
        <dbReference type="PROSITE" id="PS51686"/>
    </source>
</evidence>
<protein>
    <recommendedName>
        <fullName evidence="6">SAM-dependent MTase RsmB/NOP-type domain-containing protein</fullName>
    </recommendedName>
</protein>
<dbReference type="CDD" id="cd02440">
    <property type="entry name" value="AdoMet_MTases"/>
    <property type="match status" value="1"/>
</dbReference>
<dbReference type="PANTHER" id="PTHR22807:SF53">
    <property type="entry name" value="RIBOSOMAL RNA SMALL SUBUNIT METHYLTRANSFERASE B-RELATED"/>
    <property type="match status" value="1"/>
</dbReference>
<comment type="caution">
    <text evidence="5">Lacks conserved residue(s) required for the propagation of feature annotation.</text>
</comment>
<accession>A0A9D1L3C0</accession>
<feature type="binding site" evidence="5">
    <location>
        <position position="331"/>
    </location>
    <ligand>
        <name>S-adenosyl-L-methionine</name>
        <dbReference type="ChEBI" id="CHEBI:59789"/>
    </ligand>
</feature>
<dbReference type="InterPro" id="IPR006027">
    <property type="entry name" value="NusB_RsmB_TIM44"/>
</dbReference>
<sequence length="491" mass="52602">MGARLAPARSAALAVLGDIRRHQAHGRDALRNSTRLGKLSVQDVALVERLVLGVSATSGLLDKLYGAYLSKKSSLEPRVRDALRLATFELCYLSTPQAVAVSQGVELVRSVAPRAAGLANAVLRKVGSIEAARITKAREELSSLYLSEKNDSGDTDSAFEQELSLVAGWPVWLTRRIVQSMGFSAAYKMACCTLDAAPLWVSGNTALHTAEQTQELLRSLGLEPLNTPLPDVFRLSSAAGLGRSGLVSSGDLVVSDLSARLIVLLASPRPGSHVLEIGQGRGTKTLLLEAAASQRGGPATIVGVDKIPFKVRVAEKRLRSWQPYVTCLEADACALSGPVAGLPAPDREDGRFDEVFVDAPCSGTGTLRRHPEIAWSLSEDALDPHNTHSLPVLQQSILRAAATRVRAGGILVYSTCSVLKEECEDVVQAFLNEQSDKFVLIPADEAAQQLSDAVQTMILRAVTPDGMFASRPAEEEPDGHFCALFRNIEKK</sequence>
<dbReference type="GO" id="GO:0003723">
    <property type="term" value="F:RNA binding"/>
    <property type="evidence" value="ECO:0007669"/>
    <property type="project" value="UniProtKB-UniRule"/>
</dbReference>
<dbReference type="InterPro" id="IPR023267">
    <property type="entry name" value="RCMT"/>
</dbReference>
<gene>
    <name evidence="7" type="ORF">IAD17_00725</name>
</gene>
<dbReference type="GO" id="GO:0001510">
    <property type="term" value="P:RNA methylation"/>
    <property type="evidence" value="ECO:0007669"/>
    <property type="project" value="InterPro"/>
</dbReference>
<dbReference type="GO" id="GO:0006355">
    <property type="term" value="P:regulation of DNA-templated transcription"/>
    <property type="evidence" value="ECO:0007669"/>
    <property type="project" value="InterPro"/>
</dbReference>
<dbReference type="Pfam" id="PF01029">
    <property type="entry name" value="NusB"/>
    <property type="match status" value="1"/>
</dbReference>
<dbReference type="InterPro" id="IPR035926">
    <property type="entry name" value="NusB-like_sf"/>
</dbReference>
<keyword evidence="4 5" id="KW-0694">RNA-binding</keyword>
<evidence type="ECO:0000256" key="4">
    <source>
        <dbReference type="ARBA" id="ARBA00022884"/>
    </source>
</evidence>
<dbReference type="SUPFAM" id="SSF48013">
    <property type="entry name" value="NusB-like"/>
    <property type="match status" value="1"/>
</dbReference>
<feature type="active site" description="Nucleophile" evidence="5">
    <location>
        <position position="416"/>
    </location>
</feature>
<comment type="similarity">
    <text evidence="5">Belongs to the class I-like SAM-binding methyltransferase superfamily. RsmB/NOP family.</text>
</comment>
<comment type="caution">
    <text evidence="7">The sequence shown here is derived from an EMBL/GenBank/DDBJ whole genome shotgun (WGS) entry which is preliminary data.</text>
</comment>
<feature type="binding site" evidence="5">
    <location>
        <position position="305"/>
    </location>
    <ligand>
        <name>S-adenosyl-L-methionine</name>
        <dbReference type="ChEBI" id="CHEBI:59789"/>
    </ligand>
</feature>
<reference evidence="7" key="1">
    <citation type="submission" date="2020-10" db="EMBL/GenBank/DDBJ databases">
        <authorList>
            <person name="Gilroy R."/>
        </authorList>
    </citation>
    <scope>NUCLEOTIDE SEQUENCE</scope>
    <source>
        <strain evidence="7">ChiHjej12B11-29160</strain>
    </source>
</reference>